<feature type="compositionally biased region" description="Basic and acidic residues" evidence="1">
    <location>
        <begin position="182"/>
        <end position="208"/>
    </location>
</feature>
<reference evidence="2 3" key="1">
    <citation type="submission" date="2020-08" db="EMBL/GenBank/DDBJ databases">
        <title>Plant Genome Project.</title>
        <authorList>
            <person name="Zhang R.-G."/>
        </authorList>
    </citation>
    <scope>NUCLEOTIDE SEQUENCE [LARGE SCALE GENOMIC DNA]</scope>
    <source>
        <tissue evidence="2">Rhizome</tissue>
    </source>
</reference>
<feature type="compositionally biased region" description="Polar residues" evidence="1">
    <location>
        <begin position="347"/>
        <end position="362"/>
    </location>
</feature>
<organism evidence="2 3">
    <name type="scientific">Zingiber officinale</name>
    <name type="common">Ginger</name>
    <name type="synonym">Amomum zingiber</name>
    <dbReference type="NCBI Taxonomy" id="94328"/>
    <lineage>
        <taxon>Eukaryota</taxon>
        <taxon>Viridiplantae</taxon>
        <taxon>Streptophyta</taxon>
        <taxon>Embryophyta</taxon>
        <taxon>Tracheophyta</taxon>
        <taxon>Spermatophyta</taxon>
        <taxon>Magnoliopsida</taxon>
        <taxon>Liliopsida</taxon>
        <taxon>Zingiberales</taxon>
        <taxon>Zingiberaceae</taxon>
        <taxon>Zingiber</taxon>
    </lineage>
</organism>
<evidence type="ECO:0000313" key="3">
    <source>
        <dbReference type="Proteomes" id="UP000734854"/>
    </source>
</evidence>
<feature type="compositionally biased region" description="Basic and acidic residues" evidence="1">
    <location>
        <begin position="255"/>
        <end position="271"/>
    </location>
</feature>
<accession>A0A8J5LSJ7</accession>
<feature type="region of interest" description="Disordered" evidence="1">
    <location>
        <begin position="417"/>
        <end position="475"/>
    </location>
</feature>
<proteinExistence type="predicted"/>
<feature type="compositionally biased region" description="Basic and acidic residues" evidence="1">
    <location>
        <begin position="118"/>
        <end position="127"/>
    </location>
</feature>
<feature type="region of interest" description="Disordered" evidence="1">
    <location>
        <begin position="64"/>
        <end position="337"/>
    </location>
</feature>
<feature type="compositionally biased region" description="Basic and acidic residues" evidence="1">
    <location>
        <begin position="148"/>
        <end position="165"/>
    </location>
</feature>
<protein>
    <submittedName>
        <fullName evidence="2">Uncharacterized protein</fullName>
    </submittedName>
</protein>
<evidence type="ECO:0000256" key="1">
    <source>
        <dbReference type="SAM" id="MobiDB-lite"/>
    </source>
</evidence>
<feature type="compositionally biased region" description="Polar residues" evidence="1">
    <location>
        <begin position="417"/>
        <end position="438"/>
    </location>
</feature>
<keyword evidence="3" id="KW-1185">Reference proteome</keyword>
<dbReference type="Proteomes" id="UP000734854">
    <property type="component" value="Unassembled WGS sequence"/>
</dbReference>
<dbReference type="PANTHER" id="PTHR36056">
    <property type="entry name" value="PROTEIN, PUTATIVE-RELATED"/>
    <property type="match status" value="1"/>
</dbReference>
<feature type="region of interest" description="Disordered" evidence="1">
    <location>
        <begin position="343"/>
        <end position="362"/>
    </location>
</feature>
<comment type="caution">
    <text evidence="2">The sequence shown here is derived from an EMBL/GenBank/DDBJ whole genome shotgun (WGS) entry which is preliminary data.</text>
</comment>
<feature type="compositionally biased region" description="Polar residues" evidence="1">
    <location>
        <begin position="463"/>
        <end position="475"/>
    </location>
</feature>
<feature type="compositionally biased region" description="Basic and acidic residues" evidence="1">
    <location>
        <begin position="326"/>
        <end position="337"/>
    </location>
</feature>
<dbReference type="InterPro" id="IPR040276">
    <property type="entry name" value="At4g26450-like"/>
</dbReference>
<dbReference type="PANTHER" id="PTHR36056:SF1">
    <property type="entry name" value="PROTEIN, PUTATIVE-RELATED"/>
    <property type="match status" value="1"/>
</dbReference>
<feature type="compositionally biased region" description="Basic and acidic residues" evidence="1">
    <location>
        <begin position="441"/>
        <end position="461"/>
    </location>
</feature>
<dbReference type="AlphaFoldDB" id="A0A8J5LSJ7"/>
<dbReference type="EMBL" id="JACMSC010000004">
    <property type="protein sequence ID" value="KAG6524939.1"/>
    <property type="molecule type" value="Genomic_DNA"/>
</dbReference>
<evidence type="ECO:0000313" key="2">
    <source>
        <dbReference type="EMBL" id="KAG6524939.1"/>
    </source>
</evidence>
<name>A0A8J5LSJ7_ZINOF</name>
<feature type="region of interest" description="Disordered" evidence="1">
    <location>
        <begin position="374"/>
        <end position="394"/>
    </location>
</feature>
<gene>
    <name evidence="2" type="ORF">ZIOFF_014884</name>
</gene>
<feature type="region of interest" description="Disordered" evidence="1">
    <location>
        <begin position="1"/>
        <end position="39"/>
    </location>
</feature>
<sequence>MQSKYRNSGDGYRPRSPFRRNQRRGGFSRSYSKPHNPPATKVEILMEAGRLAAEYLVYKGVLPSSALPPREPSAGGTIQEFRGYGRDNPAPSFFNEPRVPAMARLGYPESGAGYSKKRFNDDYERFGPRKNARVQRTGTYARGFGGPDWDRERGRNGLWMERSRNQSDVMEEEDDDFAPGYSRDRRSGHEEVGSSRVAGDEQHSKSEVVGESGSEIDDAGSKASSNSTRKDAPSAGSADVNKGADDVMVSNTEAGEGKSSEREQLGKKNTVEEDLAMKPVEVDEGVSVSDHADGLLKLGGFPKVPKRPRSSLAHKNPTDLGFKSEAGNRVESASREENEIIVDELPTDSSLKQSPTPLSHTSLIHCEHGNEFEVSIGGTETSASKLPTEGSQKDSHIVYADKSDSEIPVNSAEVDIQSSKQSLESQCELQQNLPSEMSITKVDEDKDDKVSEHSGNRELEKQICSSSTSTFQENEPSQLYNATKTHVELFIEKLPQDKKMTGPGDQLNPITAPLAPKVSAGSFLKLQGLKHNQSMPFKICDLNLMESPEVIDIPERQITHTSAPPLESGRQRSVDFGLSINNRAKSSYGFNQLSGDEKVIPVIDLEDNSTIEVNDPSKSKNEIVYPTENVLNQTAHSDNLPAIQDTFLAISDYLGADITCSPSGQAELNNLQVGIGLHGTEGFAVVDDSIYGSLGDIVSIFIDQLLNLQRLMQCTIRKWDLVTMDFAKGLSSWPQLWLAVVAAAAEAEKDRLWEEEQAAMTSLMAATVAARGRKCGERDKHRSLASSQPFRRRQCRVEDAVVADYSL</sequence>